<evidence type="ECO:0000313" key="1">
    <source>
        <dbReference type="EMBL" id="MBW7462310.1"/>
    </source>
</evidence>
<dbReference type="Proteomes" id="UP001519887">
    <property type="component" value="Unassembled WGS sequence"/>
</dbReference>
<evidence type="ECO:0000313" key="2">
    <source>
        <dbReference type="Proteomes" id="UP001519887"/>
    </source>
</evidence>
<name>A0ABS7CMX6_9BACL</name>
<feature type="non-terminal residue" evidence="1">
    <location>
        <position position="1"/>
    </location>
</feature>
<gene>
    <name evidence="1" type="ORF">K0U00_50485</name>
</gene>
<organism evidence="1 2">
    <name type="scientific">Paenibacillus sepulcri</name>
    <dbReference type="NCBI Taxonomy" id="359917"/>
    <lineage>
        <taxon>Bacteria</taxon>
        <taxon>Bacillati</taxon>
        <taxon>Bacillota</taxon>
        <taxon>Bacilli</taxon>
        <taxon>Bacillales</taxon>
        <taxon>Paenibacillaceae</taxon>
        <taxon>Paenibacillus</taxon>
    </lineage>
</organism>
<proteinExistence type="predicted"/>
<feature type="non-terminal residue" evidence="1">
    <location>
        <position position="108"/>
    </location>
</feature>
<reference evidence="1 2" key="1">
    <citation type="submission" date="2021-07" db="EMBL/GenBank/DDBJ databases">
        <title>Paenibacillus radiodurans sp. nov., isolated from the southeastern edge of Tengger Desert.</title>
        <authorList>
            <person name="Zhang G."/>
        </authorList>
    </citation>
    <scope>NUCLEOTIDE SEQUENCE [LARGE SCALE GENOMIC DNA]</scope>
    <source>
        <strain evidence="1 2">CCM 7311</strain>
    </source>
</reference>
<dbReference type="EMBL" id="JAHZIK010003797">
    <property type="protein sequence ID" value="MBW7462310.1"/>
    <property type="molecule type" value="Genomic_DNA"/>
</dbReference>
<accession>A0ABS7CMX6</accession>
<comment type="caution">
    <text evidence="1">The sequence shown here is derived from an EMBL/GenBank/DDBJ whole genome shotgun (WGS) entry which is preliminary data.</text>
</comment>
<sequence>LESQLPQVREGFLLQFAQGYLYYLSESDLQERMGNLGWDAGASRFTVVFVQLLGFSSLMGRFSEGDEVLVTFAAANIVQELAEEAFEQADSINFHDLTIGLLLGDTLE</sequence>
<keyword evidence="2" id="KW-1185">Reference proteome</keyword>
<protein>
    <submittedName>
        <fullName evidence="1">AraC family transcriptional regulator</fullName>
    </submittedName>
</protein>